<feature type="region of interest" description="Disordered" evidence="1">
    <location>
        <begin position="188"/>
        <end position="232"/>
    </location>
</feature>
<feature type="compositionally biased region" description="Pro residues" evidence="1">
    <location>
        <begin position="222"/>
        <end position="232"/>
    </location>
</feature>
<comment type="caution">
    <text evidence="2">The sequence shown here is derived from an EMBL/GenBank/DDBJ whole genome shotgun (WGS) entry which is preliminary data.</text>
</comment>
<name>A0ABR2F2N2_9ROSI</name>
<gene>
    <name evidence="2" type="ORF">V6N12_007743</name>
</gene>
<organism evidence="2 3">
    <name type="scientific">Hibiscus sabdariffa</name>
    <name type="common">roselle</name>
    <dbReference type="NCBI Taxonomy" id="183260"/>
    <lineage>
        <taxon>Eukaryota</taxon>
        <taxon>Viridiplantae</taxon>
        <taxon>Streptophyta</taxon>
        <taxon>Embryophyta</taxon>
        <taxon>Tracheophyta</taxon>
        <taxon>Spermatophyta</taxon>
        <taxon>Magnoliopsida</taxon>
        <taxon>eudicotyledons</taxon>
        <taxon>Gunneridae</taxon>
        <taxon>Pentapetalae</taxon>
        <taxon>rosids</taxon>
        <taxon>malvids</taxon>
        <taxon>Malvales</taxon>
        <taxon>Malvaceae</taxon>
        <taxon>Malvoideae</taxon>
        <taxon>Hibiscus</taxon>
    </lineage>
</organism>
<evidence type="ECO:0000313" key="3">
    <source>
        <dbReference type="Proteomes" id="UP001472677"/>
    </source>
</evidence>
<evidence type="ECO:0000256" key="1">
    <source>
        <dbReference type="SAM" id="MobiDB-lite"/>
    </source>
</evidence>
<protein>
    <submittedName>
        <fullName evidence="2">Uncharacterized protein</fullName>
    </submittedName>
</protein>
<accession>A0ABR2F2N2</accession>
<sequence>MGYDEAATAKQPTRGPKTIAVARLAALTTMAETTRAQLEELKTDLHTYFKYVQERDQVMRANFNEMLPQSPLDFSPFPQDLMKPAEAKMPDAQPAQNEPAEHTPNPPQDKPLGSNSTSSSPTPPVHTPQTRSPPTQTNKGKATRKTPPAPPVEVDSEDTIAMEAEDIENIPQPQLAPTLVKMRSVKRTAGRIFAKKDKPSPVTPRSEEEVQSSATEEEEPTIIPPTHPKSIK</sequence>
<dbReference type="Proteomes" id="UP001472677">
    <property type="component" value="Unassembled WGS sequence"/>
</dbReference>
<proteinExistence type="predicted"/>
<evidence type="ECO:0000313" key="2">
    <source>
        <dbReference type="EMBL" id="KAK8569211.1"/>
    </source>
</evidence>
<feature type="region of interest" description="Disordered" evidence="1">
    <location>
        <begin position="67"/>
        <end position="161"/>
    </location>
</feature>
<reference evidence="2 3" key="1">
    <citation type="journal article" date="2024" name="G3 (Bethesda)">
        <title>Genome assembly of Hibiscus sabdariffa L. provides insights into metabolisms of medicinal natural products.</title>
        <authorList>
            <person name="Kim T."/>
        </authorList>
    </citation>
    <scope>NUCLEOTIDE SEQUENCE [LARGE SCALE GENOMIC DNA]</scope>
    <source>
        <strain evidence="2">TK-2024</strain>
        <tissue evidence="2">Old leaves</tissue>
    </source>
</reference>
<keyword evidence="3" id="KW-1185">Reference proteome</keyword>
<dbReference type="EMBL" id="JBBPBM010000009">
    <property type="protein sequence ID" value="KAK8569211.1"/>
    <property type="molecule type" value="Genomic_DNA"/>
</dbReference>